<evidence type="ECO:0000256" key="4">
    <source>
        <dbReference type="ARBA" id="ARBA00022737"/>
    </source>
</evidence>
<evidence type="ECO:0000313" key="10">
    <source>
        <dbReference type="EMBL" id="KAK9831792.1"/>
    </source>
</evidence>
<feature type="repeat" description="RCC1" evidence="7">
    <location>
        <begin position="222"/>
        <end position="273"/>
    </location>
</feature>
<keyword evidence="2" id="KW-0963">Cytoplasm</keyword>
<accession>A0AAW1RDT4</accession>
<dbReference type="CDD" id="cd00078">
    <property type="entry name" value="HECTc"/>
    <property type="match status" value="1"/>
</dbReference>
<feature type="repeat" description="RCC1" evidence="7">
    <location>
        <begin position="13"/>
        <end position="64"/>
    </location>
</feature>
<dbReference type="AlphaFoldDB" id="A0AAW1RDT4"/>
<keyword evidence="3" id="KW-0808">Transferase</keyword>
<dbReference type="InterPro" id="IPR000569">
    <property type="entry name" value="HECT_dom"/>
</dbReference>
<dbReference type="InterPro" id="IPR009091">
    <property type="entry name" value="RCC1/BLIP-II"/>
</dbReference>
<evidence type="ECO:0000259" key="9">
    <source>
        <dbReference type="PROSITE" id="PS50237"/>
    </source>
</evidence>
<feature type="compositionally biased region" description="Polar residues" evidence="8">
    <location>
        <begin position="127"/>
        <end position="140"/>
    </location>
</feature>
<dbReference type="PRINTS" id="PR00633">
    <property type="entry name" value="RCCNDNSATION"/>
</dbReference>
<dbReference type="Gene3D" id="3.30.2160.10">
    <property type="entry name" value="Hect, E3 ligase catalytic domain"/>
    <property type="match status" value="1"/>
</dbReference>
<evidence type="ECO:0000256" key="8">
    <source>
        <dbReference type="SAM" id="MobiDB-lite"/>
    </source>
</evidence>
<dbReference type="PROSITE" id="PS00626">
    <property type="entry name" value="RCC1_2"/>
    <property type="match status" value="4"/>
</dbReference>
<evidence type="ECO:0000256" key="3">
    <source>
        <dbReference type="ARBA" id="ARBA00022679"/>
    </source>
</evidence>
<dbReference type="SMART" id="SM00119">
    <property type="entry name" value="HECTc"/>
    <property type="match status" value="1"/>
</dbReference>
<dbReference type="InterPro" id="IPR058923">
    <property type="entry name" value="RCC1-like_dom"/>
</dbReference>
<feature type="repeat" description="RCC1" evidence="7">
    <location>
        <begin position="170"/>
        <end position="221"/>
    </location>
</feature>
<dbReference type="InterPro" id="IPR000408">
    <property type="entry name" value="Reg_chr_condens"/>
</dbReference>
<feature type="repeat" description="RCC1" evidence="7">
    <location>
        <begin position="65"/>
        <end position="116"/>
    </location>
</feature>
<dbReference type="Gene3D" id="3.30.2410.10">
    <property type="entry name" value="Hect, E3 ligase catalytic domain"/>
    <property type="match status" value="1"/>
</dbReference>
<evidence type="ECO:0000256" key="7">
    <source>
        <dbReference type="PROSITE-ProRule" id="PRU00235"/>
    </source>
</evidence>
<keyword evidence="11" id="KW-1185">Reference proteome</keyword>
<dbReference type="PROSITE" id="PS50237">
    <property type="entry name" value="HECT"/>
    <property type="match status" value="1"/>
</dbReference>
<dbReference type="Pfam" id="PF00632">
    <property type="entry name" value="HECT"/>
    <property type="match status" value="1"/>
</dbReference>
<keyword evidence="4" id="KW-0677">Repeat</keyword>
<dbReference type="GO" id="GO:0004842">
    <property type="term" value="F:ubiquitin-protein transferase activity"/>
    <property type="evidence" value="ECO:0007669"/>
    <property type="project" value="InterPro"/>
</dbReference>
<dbReference type="FunFam" id="3.30.2160.10:FF:000004">
    <property type="entry name" value="probable E3 ubiquitin-protein ligase HERC4 isoform X1"/>
    <property type="match status" value="1"/>
</dbReference>
<organism evidence="10 11">
    <name type="scientific">Apatococcus lobatus</name>
    <dbReference type="NCBI Taxonomy" id="904363"/>
    <lineage>
        <taxon>Eukaryota</taxon>
        <taxon>Viridiplantae</taxon>
        <taxon>Chlorophyta</taxon>
        <taxon>core chlorophytes</taxon>
        <taxon>Trebouxiophyceae</taxon>
        <taxon>Chlorellales</taxon>
        <taxon>Chlorellaceae</taxon>
        <taxon>Apatococcus</taxon>
    </lineage>
</organism>
<gene>
    <name evidence="10" type="ORF">WJX74_009408</name>
</gene>
<name>A0AAW1RDT4_9CHLO</name>
<evidence type="ECO:0000256" key="6">
    <source>
        <dbReference type="PROSITE-ProRule" id="PRU00104"/>
    </source>
</evidence>
<feature type="domain" description="HECT" evidence="9">
    <location>
        <begin position="725"/>
        <end position="1054"/>
    </location>
</feature>
<proteinExistence type="predicted"/>
<sequence length="1054" mass="114931">MAEAPSQASAPQPYLYSWGRCDFGQLANGSDSYVAHPSPCSIARDFNVIHASANLFNTACITADGDLFTAGANDSHQLGSKAGEVELALLRVEPLESHAVQHVAVGEGHMLAIVDNGQLASWGGNDQGQTGTGEASSQVSHPRLLRSTKDSHFVRIAAGSSHSLALTGSGQVWACGAGRFGKLGHGSEEDQASITCIERLFPAGIVQVACGENHSAALGLDGRLFTWGRNKYGQLGLGHLDDCHIPNFVRSLSGTAFAQVSCGGDHTVVLSREGGGVWSWGRGTWGQTGHGHTDLVSLPKMVQALAHHCVEQVSAGHNHTLALSSSNQVWSWGSNEMGQAGIPDGPACLLTPACVQQLPPLPILFILAGGDHSLVVMRHAPDCSANAVGPQRQQAGQGLMPTAVPQLCSMAQQAAQPSAPWSQVQALIVAATDMFACPAFIVHAFRHLIRSPTDADHGMDVDAINGVFTSLLKVYSPELVQSLGLTCARMLDSVDQGMHRPGSEQAVASHLDWLRVLYVMLINPVAGETHGTGGQIVQRLARILGQLEPSSRNTIAQWLSELPLEILGARCVRPVQRWLSDVAHRQHPSSTHDREQLLQGISLLSCIYNGNKLAGFKVMPSEFYNAAVCEHVTLREEYMVWRRTKDDRKQAGRLLSICQTPFILTPAAKSHILQGEAFLQKQSHMQASGLQAFFQGIHPMMVSFLDIRVRREAVLEDALAQLVARHDDLKKPLRVTFISAGVDEEAQDEGGVTKEFFQILVHDLFNENYGMFVHKPQTRTFWFNMLAEGMESEFELVGIVIGLAIYNGVILDVHFPLVVYKKLLHQQVTIGDLKQADPEIGQSMQQILDFEGDVESLALSFDVEYDNFGMLETHELKAGGSSIPVTNLNRVEYVDLYVQWHLQQSIDHQFGAFSKGFSQVCGGPALSLFRYEELELLVCGLPHYNFAELEKAARYDGGYDAHHPTIKTFWKLIHQLTLEQKKRFLLFTTGSDRAPVGGLKDLSLIIQRAGGETHRLPTSHTCFNALLLPNYSSESEMKSRLLTAVENAQGFGLQ</sequence>
<dbReference type="Gene3D" id="2.130.10.30">
    <property type="entry name" value="Regulator of chromosome condensation 1/beta-lactamase-inhibitor protein II"/>
    <property type="match status" value="2"/>
</dbReference>
<dbReference type="Proteomes" id="UP001438707">
    <property type="component" value="Unassembled WGS sequence"/>
</dbReference>
<evidence type="ECO:0000256" key="1">
    <source>
        <dbReference type="ARBA" id="ARBA00004496"/>
    </source>
</evidence>
<dbReference type="PROSITE" id="PS50012">
    <property type="entry name" value="RCC1_3"/>
    <property type="match status" value="7"/>
</dbReference>
<evidence type="ECO:0000256" key="5">
    <source>
        <dbReference type="ARBA" id="ARBA00022786"/>
    </source>
</evidence>
<dbReference type="GO" id="GO:0005737">
    <property type="term" value="C:cytoplasm"/>
    <property type="evidence" value="ECO:0007669"/>
    <property type="project" value="UniProtKB-SubCell"/>
</dbReference>
<feature type="repeat" description="RCC1" evidence="7">
    <location>
        <begin position="117"/>
        <end position="169"/>
    </location>
</feature>
<evidence type="ECO:0000256" key="2">
    <source>
        <dbReference type="ARBA" id="ARBA00022490"/>
    </source>
</evidence>
<dbReference type="SUPFAM" id="SSF50985">
    <property type="entry name" value="RCC1/BLIP-II"/>
    <property type="match status" value="2"/>
</dbReference>
<dbReference type="FunFam" id="3.30.2410.10:FF:000003">
    <property type="entry name" value="probable E3 ubiquitin-protein ligase HERC4 isoform X1"/>
    <property type="match status" value="1"/>
</dbReference>
<feature type="region of interest" description="Disordered" evidence="8">
    <location>
        <begin position="122"/>
        <end position="142"/>
    </location>
</feature>
<dbReference type="Pfam" id="PF25390">
    <property type="entry name" value="WD40_RLD"/>
    <property type="match status" value="1"/>
</dbReference>
<dbReference type="InterPro" id="IPR035983">
    <property type="entry name" value="Hect_E3_ubiquitin_ligase"/>
</dbReference>
<dbReference type="PANTHER" id="PTHR45622:SF60">
    <property type="entry name" value="UBIQUITIN-PROTEIN LIGASE E3A"/>
    <property type="match status" value="1"/>
</dbReference>
<protein>
    <recommendedName>
        <fullName evidence="9">HECT domain-containing protein</fullName>
    </recommendedName>
</protein>
<dbReference type="InterPro" id="IPR051709">
    <property type="entry name" value="Ub-ligase/GTPase-reg"/>
</dbReference>
<comment type="subcellular location">
    <subcellularLocation>
        <location evidence="1">Cytoplasm</location>
    </subcellularLocation>
</comment>
<keyword evidence="5 6" id="KW-0833">Ubl conjugation pathway</keyword>
<comment type="caution">
    <text evidence="10">The sequence shown here is derived from an EMBL/GenBank/DDBJ whole genome shotgun (WGS) entry which is preliminary data.</text>
</comment>
<reference evidence="10 11" key="1">
    <citation type="journal article" date="2024" name="Nat. Commun.">
        <title>Phylogenomics reveals the evolutionary origins of lichenization in chlorophyte algae.</title>
        <authorList>
            <person name="Puginier C."/>
            <person name="Libourel C."/>
            <person name="Otte J."/>
            <person name="Skaloud P."/>
            <person name="Haon M."/>
            <person name="Grisel S."/>
            <person name="Petersen M."/>
            <person name="Berrin J.G."/>
            <person name="Delaux P.M."/>
            <person name="Dal Grande F."/>
            <person name="Keller J."/>
        </authorList>
    </citation>
    <scope>NUCLEOTIDE SEQUENCE [LARGE SCALE GENOMIC DNA]</scope>
    <source>
        <strain evidence="10 11">SAG 2145</strain>
    </source>
</reference>
<evidence type="ECO:0000313" key="11">
    <source>
        <dbReference type="Proteomes" id="UP001438707"/>
    </source>
</evidence>
<dbReference type="Gene3D" id="3.90.1750.10">
    <property type="entry name" value="Hect, E3 ligase catalytic domains"/>
    <property type="match status" value="1"/>
</dbReference>
<dbReference type="EMBL" id="JALJOS010000013">
    <property type="protein sequence ID" value="KAK9831792.1"/>
    <property type="molecule type" value="Genomic_DNA"/>
</dbReference>
<dbReference type="SUPFAM" id="SSF56204">
    <property type="entry name" value="Hect, E3 ligase catalytic domain"/>
    <property type="match status" value="1"/>
</dbReference>
<feature type="repeat" description="RCC1" evidence="7">
    <location>
        <begin position="327"/>
        <end position="379"/>
    </location>
</feature>
<feature type="repeat" description="RCC1" evidence="7">
    <location>
        <begin position="275"/>
        <end position="326"/>
    </location>
</feature>
<feature type="active site" description="Glycyl thioester intermediate" evidence="6">
    <location>
        <position position="1022"/>
    </location>
</feature>
<dbReference type="PANTHER" id="PTHR45622">
    <property type="entry name" value="UBIQUITIN-PROTEIN LIGASE E3A-RELATED"/>
    <property type="match status" value="1"/>
</dbReference>